<feature type="transmembrane region" description="Helical" evidence="2">
    <location>
        <begin position="157"/>
        <end position="178"/>
    </location>
</feature>
<feature type="transmembrane region" description="Helical" evidence="2">
    <location>
        <begin position="247"/>
        <end position="268"/>
    </location>
</feature>
<dbReference type="PANTHER" id="PTHR40761:SF1">
    <property type="entry name" value="CONSERVED INTEGRAL MEMBRANE ALANINE VALINE AND LEUCINE RICH PROTEIN-RELATED"/>
    <property type="match status" value="1"/>
</dbReference>
<evidence type="ECO:0000256" key="1">
    <source>
        <dbReference type="SAM" id="MobiDB-lite"/>
    </source>
</evidence>
<keyword evidence="2" id="KW-0472">Membrane</keyword>
<name>A0ABY4FX14_9MICO</name>
<feature type="transmembrane region" description="Helical" evidence="2">
    <location>
        <begin position="95"/>
        <end position="113"/>
    </location>
</feature>
<dbReference type="PANTHER" id="PTHR40761">
    <property type="entry name" value="CONSERVED INTEGRAL MEMBRANE ALANINE VALINE AND LEUCINE RICH PROTEIN-RELATED"/>
    <property type="match status" value="1"/>
</dbReference>
<feature type="transmembrane region" description="Helical" evidence="2">
    <location>
        <begin position="71"/>
        <end position="89"/>
    </location>
</feature>
<proteinExistence type="predicted"/>
<feature type="transmembrane region" description="Helical" evidence="2">
    <location>
        <begin position="274"/>
        <end position="297"/>
    </location>
</feature>
<feature type="transmembrane region" description="Helical" evidence="2">
    <location>
        <begin position="20"/>
        <end position="38"/>
    </location>
</feature>
<protein>
    <submittedName>
        <fullName evidence="3">Multidrug DMT transporter permease</fullName>
    </submittedName>
</protein>
<reference evidence="3 4" key="1">
    <citation type="submission" date="2022-04" db="EMBL/GenBank/DDBJ databases">
        <title>Leucobacter sp. isolated from rhizosphere of onion.</title>
        <authorList>
            <person name="Won M."/>
            <person name="Lee C.-M."/>
            <person name="Woen H.-Y."/>
            <person name="Kwon S.-W."/>
        </authorList>
    </citation>
    <scope>NUCLEOTIDE SEQUENCE [LARGE SCALE GENOMIC DNA]</scope>
    <source>
        <strain evidence="3 4">H25R-14</strain>
    </source>
</reference>
<organism evidence="3 4">
    <name type="scientific">Leucobacter rhizosphaerae</name>
    <dbReference type="NCBI Taxonomy" id="2932245"/>
    <lineage>
        <taxon>Bacteria</taxon>
        <taxon>Bacillati</taxon>
        <taxon>Actinomycetota</taxon>
        <taxon>Actinomycetes</taxon>
        <taxon>Micrococcales</taxon>
        <taxon>Microbacteriaceae</taxon>
        <taxon>Leucobacter</taxon>
    </lineage>
</organism>
<keyword evidence="2" id="KW-0812">Transmembrane</keyword>
<dbReference type="InterPro" id="IPR037185">
    <property type="entry name" value="EmrE-like"/>
</dbReference>
<accession>A0ABY4FX14</accession>
<feature type="compositionally biased region" description="Low complexity" evidence="1">
    <location>
        <begin position="315"/>
        <end position="335"/>
    </location>
</feature>
<feature type="region of interest" description="Disordered" evidence="1">
    <location>
        <begin position="315"/>
        <end position="346"/>
    </location>
</feature>
<evidence type="ECO:0000256" key="2">
    <source>
        <dbReference type="SAM" id="Phobius"/>
    </source>
</evidence>
<dbReference type="RefSeq" id="WP_244686778.1">
    <property type="nucleotide sequence ID" value="NZ_CP095043.1"/>
</dbReference>
<feature type="transmembrane region" description="Helical" evidence="2">
    <location>
        <begin position="185"/>
        <end position="204"/>
    </location>
</feature>
<keyword evidence="4" id="KW-1185">Reference proteome</keyword>
<dbReference type="Proteomes" id="UP000831775">
    <property type="component" value="Chromosome"/>
</dbReference>
<gene>
    <name evidence="3" type="ORF">MUN76_02260</name>
</gene>
<feature type="transmembrane region" description="Helical" evidence="2">
    <location>
        <begin position="125"/>
        <end position="145"/>
    </location>
</feature>
<evidence type="ECO:0000313" key="4">
    <source>
        <dbReference type="Proteomes" id="UP000831775"/>
    </source>
</evidence>
<sequence length="346" mass="35247">MDQLVDGLSEVTALDPKQFLGIPLALIGAALLAFGAQYQSRGLNKVERIVGVSAGSGLSLRHVMSLFRRPSWVVGTALLGLAVVFQIGSLSLSPLIIVQPIGVVGLVITSILNSRVSRVKLGRRVQTSIGLAVAGIVVFVSIAAFTASDRPVTDTKLIVILVTFAVVLAVALLLFVLLRHRGIALVYIVGAGVLYGFVATFAKAVIGRFQQQEFEWLTWTCVAALLIGALLGMVFVQNAYSSGPPDLVVAGLTVIDPIIAVLIGIVVLGEAAGAPLWAVIAFIASGAVAIIGVIGLAKFHPQTGASALRPEGGALAAGGAAPAAPPGTSASSDPAVTPGDDAPAGS</sequence>
<evidence type="ECO:0000313" key="3">
    <source>
        <dbReference type="EMBL" id="UOQ60829.1"/>
    </source>
</evidence>
<dbReference type="SUPFAM" id="SSF103481">
    <property type="entry name" value="Multidrug resistance efflux transporter EmrE"/>
    <property type="match status" value="1"/>
</dbReference>
<dbReference type="EMBL" id="CP095043">
    <property type="protein sequence ID" value="UOQ60829.1"/>
    <property type="molecule type" value="Genomic_DNA"/>
</dbReference>
<feature type="transmembrane region" description="Helical" evidence="2">
    <location>
        <begin position="216"/>
        <end position="235"/>
    </location>
</feature>
<keyword evidence="2" id="KW-1133">Transmembrane helix</keyword>